<evidence type="ECO:0000313" key="9">
    <source>
        <dbReference type="EMBL" id="WIT11673.1"/>
    </source>
</evidence>
<dbReference type="KEGG" id="pais:PFX98_22735"/>
<comment type="similarity">
    <text evidence="6">Belongs to the exbB/tolQ family.</text>
</comment>
<evidence type="ECO:0000256" key="6">
    <source>
        <dbReference type="RuleBase" id="RU004057"/>
    </source>
</evidence>
<dbReference type="EMBL" id="CP116346">
    <property type="protein sequence ID" value="WIT11673.1"/>
    <property type="molecule type" value="Genomic_DNA"/>
</dbReference>
<sequence length="213" mass="23289">MFSIIQAAGWPIWPLLLCSVVALALVIERFSSLRASRVAPGQLLDEVLGVTSQQLPSLDVVSKLSENSLLGQVLASGLRAVILEPRIPETRLRQSFELSGRHAIHQMERYLNTLGTIATAAPLLGLLGTVVGMIEIFGSQSPTGNNPTMLAHGISIALYNTAFGLIIAIPSLMFYRYFRGRVEAYVVEMEQASERFLSHLSRYCLPPLQPASK</sequence>
<keyword evidence="3 7" id="KW-0812">Transmembrane</keyword>
<feature type="transmembrane region" description="Helical" evidence="7">
    <location>
        <begin position="12"/>
        <end position="30"/>
    </location>
</feature>
<dbReference type="Proteomes" id="UP001177769">
    <property type="component" value="Chromosome"/>
</dbReference>
<keyword evidence="4 7" id="KW-1133">Transmembrane helix</keyword>
<keyword evidence="6" id="KW-0813">Transport</keyword>
<evidence type="ECO:0000259" key="8">
    <source>
        <dbReference type="Pfam" id="PF01618"/>
    </source>
</evidence>
<dbReference type="PANTHER" id="PTHR30625:SF11">
    <property type="entry name" value="MOTA_TOLQ_EXBB PROTON CHANNEL DOMAIN-CONTAINING PROTEIN"/>
    <property type="match status" value="1"/>
</dbReference>
<feature type="transmembrane region" description="Helical" evidence="7">
    <location>
        <begin position="154"/>
        <end position="175"/>
    </location>
</feature>
<dbReference type="InterPro" id="IPR002898">
    <property type="entry name" value="MotA_ExbB_proton_chnl"/>
</dbReference>
<evidence type="ECO:0000256" key="4">
    <source>
        <dbReference type="ARBA" id="ARBA00022989"/>
    </source>
</evidence>
<evidence type="ECO:0000256" key="1">
    <source>
        <dbReference type="ARBA" id="ARBA00004651"/>
    </source>
</evidence>
<dbReference type="PANTHER" id="PTHR30625">
    <property type="entry name" value="PROTEIN TOLQ"/>
    <property type="match status" value="1"/>
</dbReference>
<accession>A0AA95NGF2</accession>
<evidence type="ECO:0000256" key="2">
    <source>
        <dbReference type="ARBA" id="ARBA00022475"/>
    </source>
</evidence>
<keyword evidence="5 7" id="KW-0472">Membrane</keyword>
<reference evidence="9" key="1">
    <citation type="submission" date="2023-01" db="EMBL/GenBank/DDBJ databases">
        <title>Whole genome sequence of Paucibacter sp. S2-9 isolated from pond sediment.</title>
        <authorList>
            <person name="Jung J.Y."/>
        </authorList>
    </citation>
    <scope>NUCLEOTIDE SEQUENCE</scope>
    <source>
        <strain evidence="9">S2-9</strain>
    </source>
</reference>
<name>A0AA95NGF2_9BURK</name>
<comment type="subcellular location">
    <subcellularLocation>
        <location evidence="1">Cell membrane</location>
        <topology evidence="1">Multi-pass membrane protein</topology>
    </subcellularLocation>
    <subcellularLocation>
        <location evidence="6">Membrane</location>
        <topology evidence="6">Multi-pass membrane protein</topology>
    </subcellularLocation>
</comment>
<evidence type="ECO:0000256" key="7">
    <source>
        <dbReference type="SAM" id="Phobius"/>
    </source>
</evidence>
<dbReference type="AlphaFoldDB" id="A0AA95NGF2"/>
<dbReference type="Pfam" id="PF01618">
    <property type="entry name" value="MotA_ExbB"/>
    <property type="match status" value="1"/>
</dbReference>
<feature type="domain" description="MotA/TolQ/ExbB proton channel" evidence="8">
    <location>
        <begin position="67"/>
        <end position="190"/>
    </location>
</feature>
<dbReference type="GO" id="GO:0005886">
    <property type="term" value="C:plasma membrane"/>
    <property type="evidence" value="ECO:0007669"/>
    <property type="project" value="UniProtKB-SubCell"/>
</dbReference>
<keyword evidence="10" id="KW-1185">Reference proteome</keyword>
<keyword evidence="2" id="KW-1003">Cell membrane</keyword>
<evidence type="ECO:0000256" key="3">
    <source>
        <dbReference type="ARBA" id="ARBA00022692"/>
    </source>
</evidence>
<dbReference type="InterPro" id="IPR050790">
    <property type="entry name" value="ExbB/TolQ_transport"/>
</dbReference>
<proteinExistence type="inferred from homology"/>
<feature type="transmembrane region" description="Helical" evidence="7">
    <location>
        <begin position="110"/>
        <end position="134"/>
    </location>
</feature>
<organism evidence="9 10">
    <name type="scientific">Paucibacter sediminis</name>
    <dbReference type="NCBI Taxonomy" id="3019553"/>
    <lineage>
        <taxon>Bacteria</taxon>
        <taxon>Pseudomonadati</taxon>
        <taxon>Pseudomonadota</taxon>
        <taxon>Betaproteobacteria</taxon>
        <taxon>Burkholderiales</taxon>
        <taxon>Sphaerotilaceae</taxon>
        <taxon>Roseateles</taxon>
    </lineage>
</organism>
<dbReference type="RefSeq" id="WP_285232758.1">
    <property type="nucleotide sequence ID" value="NZ_CP116346.1"/>
</dbReference>
<gene>
    <name evidence="9" type="ORF">PFX98_22735</name>
</gene>
<evidence type="ECO:0000256" key="5">
    <source>
        <dbReference type="ARBA" id="ARBA00023136"/>
    </source>
</evidence>
<protein>
    <submittedName>
        <fullName evidence="9">MotA/TolQ/ExbB proton channel family protein</fullName>
    </submittedName>
</protein>
<dbReference type="GO" id="GO:0017038">
    <property type="term" value="P:protein import"/>
    <property type="evidence" value="ECO:0007669"/>
    <property type="project" value="TreeGrafter"/>
</dbReference>
<keyword evidence="6" id="KW-0653">Protein transport</keyword>
<evidence type="ECO:0000313" key="10">
    <source>
        <dbReference type="Proteomes" id="UP001177769"/>
    </source>
</evidence>